<dbReference type="AlphaFoldDB" id="A0A4Y8PUB8"/>
<gene>
    <name evidence="1" type="ORF">B5M42_21060</name>
</gene>
<proteinExistence type="predicted"/>
<evidence type="ECO:0000313" key="2">
    <source>
        <dbReference type="Proteomes" id="UP000298246"/>
    </source>
</evidence>
<dbReference type="OrthoDB" id="2604834at2"/>
<dbReference type="RefSeq" id="WP_134756449.1">
    <property type="nucleotide sequence ID" value="NZ_MYFO02000001.1"/>
</dbReference>
<accession>A0A4Y8PUB8</accession>
<keyword evidence="2" id="KW-1185">Reference proteome</keyword>
<evidence type="ECO:0000313" key="1">
    <source>
        <dbReference type="EMBL" id="TFE84134.1"/>
    </source>
</evidence>
<organism evidence="1 2">
    <name type="scientific">Paenibacillus athensensis</name>
    <dbReference type="NCBI Taxonomy" id="1967502"/>
    <lineage>
        <taxon>Bacteria</taxon>
        <taxon>Bacillati</taxon>
        <taxon>Bacillota</taxon>
        <taxon>Bacilli</taxon>
        <taxon>Bacillales</taxon>
        <taxon>Paenibacillaceae</taxon>
        <taxon>Paenibacillus</taxon>
    </lineage>
</organism>
<sequence>MGIQFLDQRISIHRSDSDGTTVLSATPLFIGDLGLQVLAAIPAGNTSNVRVALDGTVGIGTDTGIQATIRLTVERNSNGTAGTGVVILTESFPTAGMTVIPPISVTAADFPPAAAVLAGQIRYTLFIAVHVAEGTITLTGPVVFNGSASAGTTTG</sequence>
<protein>
    <submittedName>
        <fullName evidence="1">Uncharacterized protein</fullName>
    </submittedName>
</protein>
<dbReference type="Proteomes" id="UP000298246">
    <property type="component" value="Unassembled WGS sequence"/>
</dbReference>
<comment type="caution">
    <text evidence="1">The sequence shown here is derived from an EMBL/GenBank/DDBJ whole genome shotgun (WGS) entry which is preliminary data.</text>
</comment>
<reference evidence="1 2" key="1">
    <citation type="submission" date="2017-03" db="EMBL/GenBank/DDBJ databases">
        <title>Isolation of Levoglucosan Utilizing Bacteria.</title>
        <authorList>
            <person name="Arya A.S."/>
        </authorList>
    </citation>
    <scope>NUCLEOTIDE SEQUENCE [LARGE SCALE GENOMIC DNA]</scope>
    <source>
        <strain evidence="1 2">MEC069</strain>
    </source>
</reference>
<dbReference type="EMBL" id="MYFO01000038">
    <property type="protein sequence ID" value="TFE84134.1"/>
    <property type="molecule type" value="Genomic_DNA"/>
</dbReference>
<name>A0A4Y8PUB8_9BACL</name>